<feature type="region of interest" description="Disordered" evidence="1">
    <location>
        <begin position="96"/>
        <end position="119"/>
    </location>
</feature>
<evidence type="ECO:0000313" key="4">
    <source>
        <dbReference type="Proteomes" id="UP001408789"/>
    </source>
</evidence>
<evidence type="ECO:0000256" key="1">
    <source>
        <dbReference type="SAM" id="MobiDB-lite"/>
    </source>
</evidence>
<name>A0AAP0GJP4_9ASTR</name>
<keyword evidence="4" id="KW-1185">Reference proteome</keyword>
<reference evidence="3 4" key="1">
    <citation type="submission" date="2024-04" db="EMBL/GenBank/DDBJ databases">
        <title>The reference genome of an endangered Asteraceae, Deinandra increscens subsp. villosa, native to the Central Coast of California.</title>
        <authorList>
            <person name="Guilliams M."/>
            <person name="Hasenstab-Lehman K."/>
            <person name="Meyer R."/>
            <person name="Mcevoy S."/>
        </authorList>
    </citation>
    <scope>NUCLEOTIDE SEQUENCE [LARGE SCALE GENOMIC DNA]</scope>
    <source>
        <tissue evidence="3">Leaf</tissue>
    </source>
</reference>
<dbReference type="EMBL" id="JBCNJP010000027">
    <property type="protein sequence ID" value="KAK9052273.1"/>
    <property type="molecule type" value="Genomic_DNA"/>
</dbReference>
<dbReference type="Proteomes" id="UP001408789">
    <property type="component" value="Unassembled WGS sequence"/>
</dbReference>
<accession>A0AAP0GJP4</accession>
<evidence type="ECO:0000313" key="3">
    <source>
        <dbReference type="EMBL" id="KAK9052273.1"/>
    </source>
</evidence>
<feature type="transmembrane region" description="Helical" evidence="2">
    <location>
        <begin position="41"/>
        <end position="58"/>
    </location>
</feature>
<organism evidence="3 4">
    <name type="scientific">Deinandra increscens subsp. villosa</name>
    <dbReference type="NCBI Taxonomy" id="3103831"/>
    <lineage>
        <taxon>Eukaryota</taxon>
        <taxon>Viridiplantae</taxon>
        <taxon>Streptophyta</taxon>
        <taxon>Embryophyta</taxon>
        <taxon>Tracheophyta</taxon>
        <taxon>Spermatophyta</taxon>
        <taxon>Magnoliopsida</taxon>
        <taxon>eudicotyledons</taxon>
        <taxon>Gunneridae</taxon>
        <taxon>Pentapetalae</taxon>
        <taxon>asterids</taxon>
        <taxon>campanulids</taxon>
        <taxon>Asterales</taxon>
        <taxon>Asteraceae</taxon>
        <taxon>Asteroideae</taxon>
        <taxon>Heliantheae alliance</taxon>
        <taxon>Madieae</taxon>
        <taxon>Madiinae</taxon>
        <taxon>Deinandra</taxon>
    </lineage>
</organism>
<keyword evidence="2" id="KW-1133">Transmembrane helix</keyword>
<proteinExistence type="predicted"/>
<sequence>MHIYIYSLHASLSLYINTNLLYFKPTMAFTYKNTTLGKKKLFFMLLLATLVVSPGFSIRPGVMMTTMTQEQHERKPDSTGSQAADQLGLLLSMLPKGEAVPPSAPSKRHNSVIGSTPHL</sequence>
<keyword evidence="2" id="KW-0812">Transmembrane</keyword>
<comment type="caution">
    <text evidence="3">The sequence shown here is derived from an EMBL/GenBank/DDBJ whole genome shotgun (WGS) entry which is preliminary data.</text>
</comment>
<keyword evidence="2" id="KW-0472">Membrane</keyword>
<dbReference type="AlphaFoldDB" id="A0AAP0GJP4"/>
<protein>
    <submittedName>
        <fullName evidence="3">Uncharacterized protein</fullName>
    </submittedName>
</protein>
<gene>
    <name evidence="3" type="ORF">SSX86_028902</name>
</gene>
<evidence type="ECO:0000256" key="2">
    <source>
        <dbReference type="SAM" id="Phobius"/>
    </source>
</evidence>